<dbReference type="Proteomes" id="UP000653472">
    <property type="component" value="Unassembled WGS sequence"/>
</dbReference>
<reference evidence="2" key="1">
    <citation type="submission" date="2020-03" db="EMBL/GenBank/DDBJ databases">
        <title>Solimonas marina sp. nov., isolated from deep seawater of the Pacific Ocean.</title>
        <authorList>
            <person name="Liu X."/>
            <person name="Lai Q."/>
            <person name="Sun F."/>
            <person name="Gai Y."/>
            <person name="Li G."/>
            <person name="Shao Z."/>
        </authorList>
    </citation>
    <scope>NUCLEOTIDE SEQUENCE</scope>
    <source>
        <strain evidence="2">C16B3</strain>
    </source>
</reference>
<dbReference type="AlphaFoldDB" id="A0A970BA70"/>
<evidence type="ECO:0000313" key="2">
    <source>
        <dbReference type="EMBL" id="NKF24084.1"/>
    </source>
</evidence>
<keyword evidence="3" id="KW-1185">Reference proteome</keyword>
<sequence>MEVSRSPALAYRDVLPFSWRPAAADEPLARWADQNQRMLAAVAALGERTLVDADAPGAAEFERLHRKVDLVIELLGALLHQGRTDVSPTALCLSSEGLSWPAAAGAPTPGSRVSVSIELHPCAPTAWQWTGEVSAAPDGEVMLHFAVMPEPLVGEIERYIFLQHRRSVADARSPGQRGTRGSAP</sequence>
<gene>
    <name evidence="2" type="ORF">G7Y82_17365</name>
</gene>
<proteinExistence type="predicted"/>
<evidence type="ECO:0000313" key="3">
    <source>
        <dbReference type="Proteomes" id="UP000653472"/>
    </source>
</evidence>
<dbReference type="EMBL" id="JAAVXB010000011">
    <property type="protein sequence ID" value="NKF24084.1"/>
    <property type="molecule type" value="Genomic_DNA"/>
</dbReference>
<name>A0A970BA70_9GAMM</name>
<feature type="domain" description="Cyclic di-GMP receptor atypical PilZ" evidence="1">
    <location>
        <begin position="41"/>
        <end position="172"/>
    </location>
</feature>
<organism evidence="2 3">
    <name type="scientific">Solimonas marina</name>
    <dbReference type="NCBI Taxonomy" id="2714601"/>
    <lineage>
        <taxon>Bacteria</taxon>
        <taxon>Pseudomonadati</taxon>
        <taxon>Pseudomonadota</taxon>
        <taxon>Gammaproteobacteria</taxon>
        <taxon>Nevskiales</taxon>
        <taxon>Nevskiaceae</taxon>
        <taxon>Solimonas</taxon>
    </lineage>
</organism>
<evidence type="ECO:0000259" key="1">
    <source>
        <dbReference type="Pfam" id="PF16823"/>
    </source>
</evidence>
<accession>A0A970BA70</accession>
<dbReference type="InterPro" id="IPR031800">
    <property type="entry name" value="PilZ_atypical"/>
</dbReference>
<dbReference type="Pfam" id="PF16823">
    <property type="entry name" value="tPilZ"/>
    <property type="match status" value="1"/>
</dbReference>
<comment type="caution">
    <text evidence="2">The sequence shown here is derived from an EMBL/GenBank/DDBJ whole genome shotgun (WGS) entry which is preliminary data.</text>
</comment>
<protein>
    <recommendedName>
        <fullName evidence="1">Cyclic di-GMP receptor atypical PilZ domain-containing protein</fullName>
    </recommendedName>
</protein>